<reference evidence="1 2" key="1">
    <citation type="submission" date="2017-03" db="EMBL/GenBank/DDBJ databases">
        <title>WGS assembly of Porphyra umbilicalis.</title>
        <authorList>
            <person name="Brawley S.H."/>
            <person name="Blouin N.A."/>
            <person name="Ficko-Blean E."/>
            <person name="Wheeler G.L."/>
            <person name="Lohr M."/>
            <person name="Goodson H.V."/>
            <person name="Jenkins J.W."/>
            <person name="Blaby-Haas C.E."/>
            <person name="Helliwell K.E."/>
            <person name="Chan C."/>
            <person name="Marriage T."/>
            <person name="Bhattacharya D."/>
            <person name="Klein A.S."/>
            <person name="Badis Y."/>
            <person name="Brodie J."/>
            <person name="Cao Y."/>
            <person name="Collen J."/>
            <person name="Dittami S.M."/>
            <person name="Gachon C.M."/>
            <person name="Green B.R."/>
            <person name="Karpowicz S."/>
            <person name="Kim J.W."/>
            <person name="Kudahl U."/>
            <person name="Lin S."/>
            <person name="Michel G."/>
            <person name="Mittag M."/>
            <person name="Olson B.J."/>
            <person name="Pangilinan J."/>
            <person name="Peng Y."/>
            <person name="Qiu H."/>
            <person name="Shu S."/>
            <person name="Singer J.T."/>
            <person name="Smith A.G."/>
            <person name="Sprecher B.N."/>
            <person name="Wagner V."/>
            <person name="Wang W."/>
            <person name="Wang Z.-Y."/>
            <person name="Yan J."/>
            <person name="Yarish C."/>
            <person name="Zoeuner-Riek S."/>
            <person name="Zhuang Y."/>
            <person name="Zou Y."/>
            <person name="Lindquist E.A."/>
            <person name="Grimwood J."/>
            <person name="Barry K."/>
            <person name="Rokhsar D.S."/>
            <person name="Schmutz J."/>
            <person name="Stiller J.W."/>
            <person name="Grossman A.R."/>
            <person name="Prochnik S.E."/>
        </authorList>
    </citation>
    <scope>NUCLEOTIDE SEQUENCE [LARGE SCALE GENOMIC DNA]</scope>
    <source>
        <strain evidence="1">4086291</strain>
    </source>
</reference>
<protein>
    <submittedName>
        <fullName evidence="1">Uncharacterized protein</fullName>
    </submittedName>
</protein>
<evidence type="ECO:0000313" key="1">
    <source>
        <dbReference type="EMBL" id="OSX68810.1"/>
    </source>
</evidence>
<gene>
    <name evidence="1" type="ORF">BU14_2218s0001</name>
</gene>
<keyword evidence="2" id="KW-1185">Reference proteome</keyword>
<proteinExistence type="predicted"/>
<accession>A0A1X6NJU2</accession>
<organism evidence="1 2">
    <name type="scientific">Porphyra umbilicalis</name>
    <name type="common">Purple laver</name>
    <name type="synonym">Red alga</name>
    <dbReference type="NCBI Taxonomy" id="2786"/>
    <lineage>
        <taxon>Eukaryota</taxon>
        <taxon>Rhodophyta</taxon>
        <taxon>Bangiophyceae</taxon>
        <taxon>Bangiales</taxon>
        <taxon>Bangiaceae</taxon>
        <taxon>Porphyra</taxon>
    </lineage>
</organism>
<dbReference type="Proteomes" id="UP000218209">
    <property type="component" value="Unassembled WGS sequence"/>
</dbReference>
<name>A0A1X6NJU2_PORUM</name>
<dbReference type="AlphaFoldDB" id="A0A1X6NJU2"/>
<evidence type="ECO:0000313" key="2">
    <source>
        <dbReference type="Proteomes" id="UP000218209"/>
    </source>
</evidence>
<sequence length="51" mass="5453">MGADRGSSRAVDCCYAFASGLTGKLRCCGRRAPTSVFLRLRTVEGLVLCNN</sequence>
<dbReference type="EMBL" id="KV920063">
    <property type="protein sequence ID" value="OSX68810.1"/>
    <property type="molecule type" value="Genomic_DNA"/>
</dbReference>